<evidence type="ECO:0000256" key="4">
    <source>
        <dbReference type="ARBA" id="ARBA00022827"/>
    </source>
</evidence>
<keyword evidence="3" id="KW-0285">Flavoprotein</keyword>
<name>A0A8J6YXU1_9RHOB</name>
<dbReference type="InterPro" id="IPR016164">
    <property type="entry name" value="FAD-linked_Oxase-like_C"/>
</dbReference>
<evidence type="ECO:0000256" key="2">
    <source>
        <dbReference type="ARBA" id="ARBA00008000"/>
    </source>
</evidence>
<dbReference type="InterPro" id="IPR036318">
    <property type="entry name" value="FAD-bd_PCMH-like_sf"/>
</dbReference>
<dbReference type="InterPro" id="IPR016169">
    <property type="entry name" value="FAD-bd_PCMH_sub2"/>
</dbReference>
<dbReference type="PANTHER" id="PTHR43716">
    <property type="entry name" value="D-2-HYDROXYGLUTARATE DEHYDROGENASE, MITOCHONDRIAL"/>
    <property type="match status" value="1"/>
</dbReference>
<evidence type="ECO:0000256" key="3">
    <source>
        <dbReference type="ARBA" id="ARBA00022630"/>
    </source>
</evidence>
<evidence type="ECO:0000259" key="5">
    <source>
        <dbReference type="PROSITE" id="PS51387"/>
    </source>
</evidence>
<comment type="caution">
    <text evidence="6">The sequence shown here is derived from an EMBL/GenBank/DDBJ whole genome shotgun (WGS) entry which is preliminary data.</text>
</comment>
<dbReference type="RefSeq" id="WP_193180776.1">
    <property type="nucleotide sequence ID" value="NZ_JACVXA010000012.1"/>
</dbReference>
<dbReference type="InterPro" id="IPR016171">
    <property type="entry name" value="Vanillyl_alc_oxidase_C-sub2"/>
</dbReference>
<comment type="similarity">
    <text evidence="2">Belongs to the FAD-binding oxidoreductase/transferase type 4 family.</text>
</comment>
<dbReference type="InterPro" id="IPR016167">
    <property type="entry name" value="FAD-bd_PCMH_sub1"/>
</dbReference>
<sequence>MTTDTPTDLSALSAALPGIDLIAAPPAYLEEPRGRFHGRAMALARPRGTAEVARIVTHAAATGLPLIPYGGGTGLVSGQVAPEGRPPLLVSLERMTAIREIHAEEALMTVEAGAILQSVQEAAEGAGMLFPLSLASQGTARIGGLLACNAGGVNVLRYGNARDLCLGIEAVLPDGSVFNGLKRLYKDNTGYDLRNLLIGAEGTLGIITAATLKLVPRPAALATAIFVVPDPAAALHLLGLARARMAGQLSAFELISGQGLDFLAEALPDLRRPFVDAPGWMVLVELGLVAGIDGNAALESLFEAGAGEGWVTDGVIAASQAQRQDFWSVREHIPEANRRIGSVSSHDIAVPVSRIPDFIAEGAALVAGLGDGSMRLNCFGHMGDGNLHYNVFPGAGRARSDYDDLRGTVKRAIHDLVHAYGGSVSAEHGIGRLKVEDLERYGDPAKLAAMRAIKAALDPAGIMNPGAVLRQG</sequence>
<gene>
    <name evidence="6" type="ORF">ICN82_06110</name>
</gene>
<dbReference type="GO" id="GO:0022904">
    <property type="term" value="P:respiratory electron transport chain"/>
    <property type="evidence" value="ECO:0007669"/>
    <property type="project" value="TreeGrafter"/>
</dbReference>
<reference evidence="6" key="1">
    <citation type="submission" date="2020-09" db="EMBL/GenBank/DDBJ databases">
        <title>A novel bacterium of genus Mangrovicoccus, isolated from South China Sea.</title>
        <authorList>
            <person name="Huang H."/>
            <person name="Mo K."/>
            <person name="Hu Y."/>
        </authorList>
    </citation>
    <scope>NUCLEOTIDE SEQUENCE</scope>
    <source>
        <strain evidence="6">HB182678</strain>
    </source>
</reference>
<dbReference type="InterPro" id="IPR051264">
    <property type="entry name" value="FAD-oxidored/transferase_4"/>
</dbReference>
<dbReference type="Pfam" id="PF02913">
    <property type="entry name" value="FAD-oxidase_C"/>
    <property type="match status" value="1"/>
</dbReference>
<dbReference type="SUPFAM" id="SSF56176">
    <property type="entry name" value="FAD-binding/transporter-associated domain-like"/>
    <property type="match status" value="1"/>
</dbReference>
<dbReference type="Gene3D" id="3.30.43.10">
    <property type="entry name" value="Uridine Diphospho-n-acetylenolpyruvylglucosamine Reductase, domain 2"/>
    <property type="match status" value="1"/>
</dbReference>
<dbReference type="Gene3D" id="3.30.70.2190">
    <property type="match status" value="1"/>
</dbReference>
<dbReference type="FunFam" id="1.10.45.10:FF:000001">
    <property type="entry name" value="D-lactate dehydrogenase mitochondrial"/>
    <property type="match status" value="1"/>
</dbReference>
<proteinExistence type="inferred from homology"/>
<accession>A0A8J6YXU1</accession>
<dbReference type="InterPro" id="IPR016166">
    <property type="entry name" value="FAD-bd_PCMH"/>
</dbReference>
<dbReference type="SUPFAM" id="SSF55103">
    <property type="entry name" value="FAD-linked oxidases, C-terminal domain"/>
    <property type="match status" value="1"/>
</dbReference>
<dbReference type="Pfam" id="PF01565">
    <property type="entry name" value="FAD_binding_4"/>
    <property type="match status" value="1"/>
</dbReference>
<dbReference type="PROSITE" id="PS51387">
    <property type="entry name" value="FAD_PCMH"/>
    <property type="match status" value="1"/>
</dbReference>
<keyword evidence="4" id="KW-0274">FAD</keyword>
<dbReference type="InterPro" id="IPR006094">
    <property type="entry name" value="Oxid_FAD_bind_N"/>
</dbReference>
<evidence type="ECO:0000313" key="7">
    <source>
        <dbReference type="Proteomes" id="UP000609121"/>
    </source>
</evidence>
<evidence type="ECO:0000313" key="6">
    <source>
        <dbReference type="EMBL" id="MBE3637778.1"/>
    </source>
</evidence>
<evidence type="ECO:0000256" key="1">
    <source>
        <dbReference type="ARBA" id="ARBA00001974"/>
    </source>
</evidence>
<dbReference type="GO" id="GO:0071949">
    <property type="term" value="F:FAD binding"/>
    <property type="evidence" value="ECO:0007669"/>
    <property type="project" value="InterPro"/>
</dbReference>
<comment type="cofactor">
    <cofactor evidence="1">
        <name>FAD</name>
        <dbReference type="ChEBI" id="CHEBI:57692"/>
    </cofactor>
</comment>
<dbReference type="PANTHER" id="PTHR43716:SF2">
    <property type="entry name" value="BLL6224 PROTEIN"/>
    <property type="match status" value="1"/>
</dbReference>
<dbReference type="InterPro" id="IPR004113">
    <property type="entry name" value="FAD-bd_oxidored_4_C"/>
</dbReference>
<dbReference type="AlphaFoldDB" id="A0A8J6YXU1"/>
<dbReference type="Gene3D" id="3.30.70.2740">
    <property type="match status" value="1"/>
</dbReference>
<dbReference type="Gene3D" id="3.30.465.10">
    <property type="match status" value="1"/>
</dbReference>
<keyword evidence="7" id="KW-1185">Reference proteome</keyword>
<protein>
    <submittedName>
        <fullName evidence="6">FAD-binding oxidoreductase</fullName>
    </submittedName>
</protein>
<dbReference type="Gene3D" id="1.10.45.10">
    <property type="entry name" value="Vanillyl-alcohol Oxidase, Chain A, domain 4"/>
    <property type="match status" value="1"/>
</dbReference>
<dbReference type="GO" id="GO:0003824">
    <property type="term" value="F:catalytic activity"/>
    <property type="evidence" value="ECO:0007669"/>
    <property type="project" value="InterPro"/>
</dbReference>
<organism evidence="6 7">
    <name type="scientific">Mangrovicoccus algicola</name>
    <dbReference type="NCBI Taxonomy" id="2771008"/>
    <lineage>
        <taxon>Bacteria</taxon>
        <taxon>Pseudomonadati</taxon>
        <taxon>Pseudomonadota</taxon>
        <taxon>Alphaproteobacteria</taxon>
        <taxon>Rhodobacterales</taxon>
        <taxon>Paracoccaceae</taxon>
        <taxon>Mangrovicoccus</taxon>
    </lineage>
</organism>
<dbReference type="EMBL" id="JACVXA010000012">
    <property type="protein sequence ID" value="MBE3637778.1"/>
    <property type="molecule type" value="Genomic_DNA"/>
</dbReference>
<feature type="domain" description="FAD-binding PCMH-type" evidence="5">
    <location>
        <begin position="36"/>
        <end position="217"/>
    </location>
</feature>
<dbReference type="Proteomes" id="UP000609121">
    <property type="component" value="Unassembled WGS sequence"/>
</dbReference>